<dbReference type="Gene3D" id="2.30.30.140">
    <property type="match status" value="1"/>
</dbReference>
<evidence type="ECO:0000259" key="12">
    <source>
        <dbReference type="PROSITE" id="PS50188"/>
    </source>
</evidence>
<dbReference type="PROSITE" id="PS00518">
    <property type="entry name" value="ZF_RING_1"/>
    <property type="match status" value="1"/>
</dbReference>
<dbReference type="SUPFAM" id="SSF54160">
    <property type="entry name" value="Chromo domain-like"/>
    <property type="match status" value="1"/>
</dbReference>
<dbReference type="SMART" id="SM00449">
    <property type="entry name" value="SPRY"/>
    <property type="match status" value="1"/>
</dbReference>
<dbReference type="Pfam" id="PF00622">
    <property type="entry name" value="SPRY"/>
    <property type="match status" value="1"/>
</dbReference>
<dbReference type="Gene3D" id="3.30.40.10">
    <property type="entry name" value="Zinc/RING finger domain, C3HC4 (zinc finger)"/>
    <property type="match status" value="1"/>
</dbReference>
<feature type="region of interest" description="Disordered" evidence="9">
    <location>
        <begin position="1"/>
        <end position="44"/>
    </location>
</feature>
<evidence type="ECO:0000259" key="10">
    <source>
        <dbReference type="PROSITE" id="PS50089"/>
    </source>
</evidence>
<dbReference type="SUPFAM" id="SSF49899">
    <property type="entry name" value="Concanavalin A-like lectins/glucanases"/>
    <property type="match status" value="1"/>
</dbReference>
<feature type="compositionally biased region" description="Basic and acidic residues" evidence="9">
    <location>
        <begin position="1"/>
        <end position="23"/>
    </location>
</feature>
<evidence type="ECO:0000256" key="8">
    <source>
        <dbReference type="SAM" id="Coils"/>
    </source>
</evidence>
<dbReference type="EMBL" id="CATNWA010010793">
    <property type="protein sequence ID" value="CAI9560626.1"/>
    <property type="molecule type" value="Genomic_DNA"/>
</dbReference>
<dbReference type="PROSITE" id="PS50188">
    <property type="entry name" value="B302_SPRY"/>
    <property type="match status" value="1"/>
</dbReference>
<keyword evidence="5" id="KW-0862">Zinc</keyword>
<dbReference type="Pfam" id="PF00643">
    <property type="entry name" value="zf-B_box"/>
    <property type="match status" value="1"/>
</dbReference>
<keyword evidence="6 8" id="KW-0175">Coiled coil</keyword>
<dbReference type="PROSITE" id="PS50089">
    <property type="entry name" value="ZF_RING_2"/>
    <property type="match status" value="1"/>
</dbReference>
<dbReference type="SUPFAM" id="SSF57850">
    <property type="entry name" value="RING/U-box"/>
    <property type="match status" value="1"/>
</dbReference>
<dbReference type="InterPro" id="IPR003877">
    <property type="entry name" value="SPRY_dom"/>
</dbReference>
<dbReference type="SUPFAM" id="SSF58113">
    <property type="entry name" value="Apolipoprotein A-I"/>
    <property type="match status" value="1"/>
</dbReference>
<dbReference type="SMART" id="SM00589">
    <property type="entry name" value="PRY"/>
    <property type="match status" value="1"/>
</dbReference>
<comment type="subcellular location">
    <subcellularLocation>
        <location evidence="1">Nucleus</location>
    </subcellularLocation>
</comment>
<feature type="domain" description="B box-type" evidence="11">
    <location>
        <begin position="244"/>
        <end position="285"/>
    </location>
</feature>
<dbReference type="InterPro" id="IPR001841">
    <property type="entry name" value="Znf_RING"/>
</dbReference>
<evidence type="ECO:0000256" key="2">
    <source>
        <dbReference type="ARBA" id="ARBA00022723"/>
    </source>
</evidence>
<feature type="coiled-coil region" evidence="8">
    <location>
        <begin position="303"/>
        <end position="378"/>
    </location>
</feature>
<protein>
    <submittedName>
        <fullName evidence="13">Uncharacterized protein</fullName>
    </submittedName>
</protein>
<dbReference type="SMART" id="SM00336">
    <property type="entry name" value="BBOX"/>
    <property type="match status" value="1"/>
</dbReference>
<feature type="region of interest" description="Disordered" evidence="9">
    <location>
        <begin position="103"/>
        <end position="143"/>
    </location>
</feature>
<reference evidence="13" key="1">
    <citation type="submission" date="2023-05" db="EMBL/GenBank/DDBJ databases">
        <authorList>
            <person name="Stuckert A."/>
        </authorList>
    </citation>
    <scope>NUCLEOTIDE SEQUENCE</scope>
</reference>
<proteinExistence type="predicted"/>
<dbReference type="InterPro" id="IPR000315">
    <property type="entry name" value="Znf_B-box"/>
</dbReference>
<dbReference type="SMART" id="SM00502">
    <property type="entry name" value="BBC"/>
    <property type="match status" value="1"/>
</dbReference>
<keyword evidence="4" id="KW-0833">Ubl conjugation pathway</keyword>
<dbReference type="InterPro" id="IPR050143">
    <property type="entry name" value="TRIM/RBCC"/>
</dbReference>
<name>A0ABN9CN83_9NEOB</name>
<accession>A0ABN9CN83</accession>
<evidence type="ECO:0000256" key="7">
    <source>
        <dbReference type="PROSITE-ProRule" id="PRU00024"/>
    </source>
</evidence>
<keyword evidence="3 7" id="KW-0863">Zinc-finger</keyword>
<dbReference type="Pfam" id="PF13445">
    <property type="entry name" value="zf-RING_UBOX"/>
    <property type="match status" value="1"/>
</dbReference>
<dbReference type="CDD" id="cd19800">
    <property type="entry name" value="Bbox2_xNF7-like"/>
    <property type="match status" value="1"/>
</dbReference>
<dbReference type="InterPro" id="IPR027370">
    <property type="entry name" value="Znf-RING_euk"/>
</dbReference>
<dbReference type="SMART" id="SM00184">
    <property type="entry name" value="RING"/>
    <property type="match status" value="1"/>
</dbReference>
<dbReference type="PROSITE" id="PS50119">
    <property type="entry name" value="ZF_BBOX"/>
    <property type="match status" value="1"/>
</dbReference>
<feature type="compositionally biased region" description="Basic and acidic residues" evidence="9">
    <location>
        <begin position="127"/>
        <end position="143"/>
    </location>
</feature>
<comment type="caution">
    <text evidence="13">The sequence shown here is derived from an EMBL/GenBank/DDBJ whole genome shotgun (WGS) entry which is preliminary data.</text>
</comment>
<evidence type="ECO:0000256" key="3">
    <source>
        <dbReference type="ARBA" id="ARBA00022771"/>
    </source>
</evidence>
<dbReference type="CDD" id="cd13733">
    <property type="entry name" value="SPRY_PRY_C-I_1"/>
    <property type="match status" value="1"/>
</dbReference>
<dbReference type="InterPro" id="IPR017907">
    <property type="entry name" value="Znf_RING_CS"/>
</dbReference>
<evidence type="ECO:0000256" key="5">
    <source>
        <dbReference type="ARBA" id="ARBA00022833"/>
    </source>
</evidence>
<feature type="non-terminal residue" evidence="13">
    <location>
        <position position="634"/>
    </location>
</feature>
<dbReference type="InterPro" id="IPR001870">
    <property type="entry name" value="B30.2/SPRY"/>
</dbReference>
<dbReference type="InterPro" id="IPR000953">
    <property type="entry name" value="Chromo/chromo_shadow_dom"/>
</dbReference>
<dbReference type="InterPro" id="IPR043136">
    <property type="entry name" value="B30.2/SPRY_sf"/>
</dbReference>
<dbReference type="Pfam" id="PF13765">
    <property type="entry name" value="PRY"/>
    <property type="match status" value="1"/>
</dbReference>
<dbReference type="PANTHER" id="PTHR24103">
    <property type="entry name" value="E3 UBIQUITIN-PROTEIN LIGASE TRIM"/>
    <property type="match status" value="1"/>
</dbReference>
<evidence type="ECO:0000256" key="9">
    <source>
        <dbReference type="SAM" id="MobiDB-lite"/>
    </source>
</evidence>
<organism evidence="13 14">
    <name type="scientific">Staurois parvus</name>
    <dbReference type="NCBI Taxonomy" id="386267"/>
    <lineage>
        <taxon>Eukaryota</taxon>
        <taxon>Metazoa</taxon>
        <taxon>Chordata</taxon>
        <taxon>Craniata</taxon>
        <taxon>Vertebrata</taxon>
        <taxon>Euteleostomi</taxon>
        <taxon>Amphibia</taxon>
        <taxon>Batrachia</taxon>
        <taxon>Anura</taxon>
        <taxon>Neobatrachia</taxon>
        <taxon>Ranoidea</taxon>
        <taxon>Ranidae</taxon>
        <taxon>Staurois</taxon>
    </lineage>
</organism>
<dbReference type="SMART" id="SM00298">
    <property type="entry name" value="CHROMO"/>
    <property type="match status" value="1"/>
</dbReference>
<evidence type="ECO:0000313" key="13">
    <source>
        <dbReference type="EMBL" id="CAI9560626.1"/>
    </source>
</evidence>
<evidence type="ECO:0000256" key="1">
    <source>
        <dbReference type="ARBA" id="ARBA00004123"/>
    </source>
</evidence>
<dbReference type="Proteomes" id="UP001162483">
    <property type="component" value="Unassembled WGS sequence"/>
</dbReference>
<dbReference type="InterPro" id="IPR013083">
    <property type="entry name" value="Znf_RING/FYVE/PHD"/>
</dbReference>
<dbReference type="InterPro" id="IPR003879">
    <property type="entry name" value="Butyrophylin_SPRY"/>
</dbReference>
<feature type="domain" description="RING-type" evidence="10">
    <location>
        <begin position="164"/>
        <end position="204"/>
    </location>
</feature>
<dbReference type="InterPro" id="IPR025995">
    <property type="entry name" value="Tudor-knot"/>
</dbReference>
<dbReference type="InterPro" id="IPR013320">
    <property type="entry name" value="ConA-like_dom_sf"/>
</dbReference>
<keyword evidence="2" id="KW-0479">Metal-binding</keyword>
<dbReference type="Pfam" id="PF11717">
    <property type="entry name" value="Tudor-knot"/>
    <property type="match status" value="1"/>
</dbReference>
<dbReference type="InterPro" id="IPR006574">
    <property type="entry name" value="PRY"/>
</dbReference>
<sequence>VRRVPDRSREREAGERRGDGEQTRRRRTWRTRMMGEEGGGEDDFTVQVGATYSCKRNDGTYHDAEVVKTRMNKQAGREEYFVHYAGLNRRQNEWVDKTRLALPKPAKEEDVGNGPDQDALDNGKTPQKTEEGEPEPKKAKVEVHEAPHNSPVVASGDFAEELTCLLCNELFKDPVMVECGHNFCRNCIDKAWEGRDSFTCPDCKEEITDKRYTTNRILANLVKKTAGAAATPTPTKPVGKEKVRPLEKCPEHDERLKLYCKDDGTLSCVICRDSLKHASHNFLPILDAVGVYRTELSAIVSPLEEALKVTEQLTNQQNEKMEQHSSHMKEYREHIVSEFEKLHKFLKEREEKLLEQLQEEGESLLKEMETNVAKMQESGNNVRQHIAVAKERLDDTDSISFLTDIKSFIETCQEQQKEVMSSANTLIEKDLCQGTFKGPIQYSLWKQMKSVVVPYLTPMLLDPITAHPNLILSDGLTSVKYGDTKLPLPDNLKRFSQCILVLGSQGFDSGRHYWEVDVGDKTAWDVGMASESSNRKGKIKLNPKNGYWAIWLRSGNAYKALESPSKSLFLNSKPKKIGVYVDYEGGQISFYNADDMTAIYTFNATFTERSCTRICLHSCTILGAMLILYVSFIT</sequence>
<evidence type="ECO:0000256" key="4">
    <source>
        <dbReference type="ARBA" id="ARBA00022786"/>
    </source>
</evidence>
<dbReference type="SUPFAM" id="SSF57845">
    <property type="entry name" value="B-box zinc-binding domain"/>
    <property type="match status" value="1"/>
</dbReference>
<evidence type="ECO:0000259" key="11">
    <source>
        <dbReference type="PROSITE" id="PS50119"/>
    </source>
</evidence>
<evidence type="ECO:0000256" key="6">
    <source>
        <dbReference type="ARBA" id="ARBA00023054"/>
    </source>
</evidence>
<dbReference type="InterPro" id="IPR003649">
    <property type="entry name" value="Bbox_C"/>
</dbReference>
<keyword evidence="14" id="KW-1185">Reference proteome</keyword>
<evidence type="ECO:0000313" key="14">
    <source>
        <dbReference type="Proteomes" id="UP001162483"/>
    </source>
</evidence>
<dbReference type="Gene3D" id="2.60.120.920">
    <property type="match status" value="1"/>
</dbReference>
<dbReference type="InterPro" id="IPR016197">
    <property type="entry name" value="Chromo-like_dom_sf"/>
</dbReference>
<dbReference type="PRINTS" id="PR01407">
    <property type="entry name" value="BUTYPHLNCDUF"/>
</dbReference>
<feature type="non-terminal residue" evidence="13">
    <location>
        <position position="1"/>
    </location>
</feature>
<feature type="domain" description="B30.2/SPRY" evidence="12">
    <location>
        <begin position="439"/>
        <end position="634"/>
    </location>
</feature>
<gene>
    <name evidence="13" type="ORF">SPARVUS_LOCUS5291442</name>
</gene>
<dbReference type="Gene3D" id="3.30.160.60">
    <property type="entry name" value="Classic Zinc Finger"/>
    <property type="match status" value="1"/>
</dbReference>